<protein>
    <recommendedName>
        <fullName evidence="4">Carboxypeptidase regulatory-like domain-containing protein</fullName>
    </recommendedName>
</protein>
<dbReference type="InterPro" id="IPR008969">
    <property type="entry name" value="CarboxyPept-like_regulatory"/>
</dbReference>
<dbReference type="GO" id="GO:0030246">
    <property type="term" value="F:carbohydrate binding"/>
    <property type="evidence" value="ECO:0007669"/>
    <property type="project" value="InterPro"/>
</dbReference>
<dbReference type="EMBL" id="JELX01001696">
    <property type="protein sequence ID" value="KYF58036.1"/>
    <property type="molecule type" value="Genomic_DNA"/>
</dbReference>
<feature type="region of interest" description="Disordered" evidence="1">
    <location>
        <begin position="43"/>
        <end position="83"/>
    </location>
</feature>
<name>A0A150PRD1_SORCE</name>
<comment type="caution">
    <text evidence="2">The sequence shown here is derived from an EMBL/GenBank/DDBJ whole genome shotgun (WGS) entry which is preliminary data.</text>
</comment>
<dbReference type="InterPro" id="IPR013784">
    <property type="entry name" value="Carb-bd-like_fold"/>
</dbReference>
<evidence type="ECO:0000313" key="3">
    <source>
        <dbReference type="Proteomes" id="UP000075604"/>
    </source>
</evidence>
<dbReference type="SUPFAM" id="SSF49464">
    <property type="entry name" value="Carboxypeptidase regulatory domain-like"/>
    <property type="match status" value="1"/>
</dbReference>
<sequence>MQQHSSRTSFLHRSSGRLLLLALLAIAIAAAVLLLARPRAEETLSAGSEEAGGETRRSPPTYRNRAVLRSPAPSGSREPERPRIVGEVYDTDGNTLAGATVVATTFEVAGNIPSTARAVKSDERGRFELDLADGTYQLKADLPGYGPTNAVAHSGDTVSLVLSRSGVITGRVLDERREPVRRFTIDVLSAVPDDVPAPPPMYSQTFESPDGTFRIDQIPPWDVILKATAEEHAPGFSDMLSVERGQTGTVELALSRGCALSGRVEDAQGTPLPGVFVDAESRLGAGSLSEQAIQSAADVQQTQTGDDGAFRLEHVPTGAIQVRAYDGSHAVTTLAMNLSDCGKVEPVKVVMAPGGSIRGVARREDGSPIPHAKITLLARSVGFVNVMADEEGSYRIDDLPAGMVRVELRDGSRATMVSVNVKEGKVVKRDISLLGEGTGEIRGRVTAGDKPLAGIRLLVTTNRGRKPGFERHTPVTDKDGNFRVPSLAAGNYLITVMATPVGQGAQVDEGGVTTVNLDVTPKPASKDTN</sequence>
<accession>A0A150PRD1</accession>
<dbReference type="SUPFAM" id="SSF49452">
    <property type="entry name" value="Starch-binding domain-like"/>
    <property type="match status" value="4"/>
</dbReference>
<dbReference type="Gene3D" id="2.60.40.1120">
    <property type="entry name" value="Carboxypeptidase-like, regulatory domain"/>
    <property type="match status" value="3"/>
</dbReference>
<evidence type="ECO:0008006" key="4">
    <source>
        <dbReference type="Google" id="ProtNLM"/>
    </source>
</evidence>
<organism evidence="2 3">
    <name type="scientific">Sorangium cellulosum</name>
    <name type="common">Polyangium cellulosum</name>
    <dbReference type="NCBI Taxonomy" id="56"/>
    <lineage>
        <taxon>Bacteria</taxon>
        <taxon>Pseudomonadati</taxon>
        <taxon>Myxococcota</taxon>
        <taxon>Polyangia</taxon>
        <taxon>Polyangiales</taxon>
        <taxon>Polyangiaceae</taxon>
        <taxon>Sorangium</taxon>
    </lineage>
</organism>
<dbReference type="Pfam" id="PF13620">
    <property type="entry name" value="CarboxypepD_reg"/>
    <property type="match status" value="3"/>
</dbReference>
<dbReference type="Proteomes" id="UP000075604">
    <property type="component" value="Unassembled WGS sequence"/>
</dbReference>
<gene>
    <name evidence="2" type="ORF">BE04_48145</name>
</gene>
<proteinExistence type="predicted"/>
<evidence type="ECO:0000256" key="1">
    <source>
        <dbReference type="SAM" id="MobiDB-lite"/>
    </source>
</evidence>
<reference evidence="2 3" key="1">
    <citation type="submission" date="2014-02" db="EMBL/GenBank/DDBJ databases">
        <title>The small core and large imbalanced accessory genome model reveals a collaborative survival strategy of Sorangium cellulosum strains in nature.</title>
        <authorList>
            <person name="Han K."/>
            <person name="Peng R."/>
            <person name="Blom J."/>
            <person name="Li Y.-Z."/>
        </authorList>
    </citation>
    <scope>NUCLEOTIDE SEQUENCE [LARGE SCALE GENOMIC DNA]</scope>
    <source>
        <strain evidence="2 3">So0157-18</strain>
    </source>
</reference>
<dbReference type="AlphaFoldDB" id="A0A150PRD1"/>
<evidence type="ECO:0000313" key="2">
    <source>
        <dbReference type="EMBL" id="KYF58036.1"/>
    </source>
</evidence>